<evidence type="ECO:0000256" key="5">
    <source>
        <dbReference type="ARBA" id="ARBA00022917"/>
    </source>
</evidence>
<evidence type="ECO:0000313" key="14">
    <source>
        <dbReference type="WBParaSite" id="HPLM_0000790201-mRNA-1"/>
    </source>
</evidence>
<keyword evidence="5 9" id="KW-0648">Protein biosynthesis</keyword>
<dbReference type="GO" id="GO:0071541">
    <property type="term" value="C:eukaryotic translation initiation factor 3 complex, eIF3m"/>
    <property type="evidence" value="ECO:0007669"/>
    <property type="project" value="UniProtKB-UniRule"/>
</dbReference>
<dbReference type="PRINTS" id="PR01040">
    <property type="entry name" value="TRNASYNTHTYR"/>
</dbReference>
<comment type="similarity">
    <text evidence="9">Belongs to the eIF-3 subunit M family.</text>
</comment>
<dbReference type="OrthoDB" id="337870at2759"/>
<protein>
    <recommendedName>
        <fullName evidence="9">Eukaryotic translation initiation factor 3 subunit M</fullName>
        <shortName evidence="9">eIF3m</shortName>
    </recommendedName>
</protein>
<evidence type="ECO:0000256" key="4">
    <source>
        <dbReference type="ARBA" id="ARBA00022840"/>
    </source>
</evidence>
<dbReference type="AlphaFoldDB" id="A0A0N4WBR4"/>
<dbReference type="CDD" id="cd00805">
    <property type="entry name" value="TyrRS_core"/>
    <property type="match status" value="1"/>
</dbReference>
<evidence type="ECO:0000256" key="7">
    <source>
        <dbReference type="ARBA" id="ARBA00023146"/>
    </source>
</evidence>
<dbReference type="GO" id="GO:0003743">
    <property type="term" value="F:translation initiation factor activity"/>
    <property type="evidence" value="ECO:0007669"/>
    <property type="project" value="UniProtKB-UniRule"/>
</dbReference>
<dbReference type="GO" id="GO:0004831">
    <property type="term" value="F:tyrosine-tRNA ligase activity"/>
    <property type="evidence" value="ECO:0007669"/>
    <property type="project" value="UniProtKB-EC"/>
</dbReference>
<keyword evidence="9" id="KW-0396">Initiation factor</keyword>
<reference evidence="12 13" key="2">
    <citation type="submission" date="2018-11" db="EMBL/GenBank/DDBJ databases">
        <authorList>
            <consortium name="Pathogen Informatics"/>
        </authorList>
    </citation>
    <scope>NUCLEOTIDE SEQUENCE [LARGE SCALE GENOMIC DNA]</scope>
    <source>
        <strain evidence="12 13">MHpl1</strain>
    </source>
</reference>
<dbReference type="InterPro" id="IPR027528">
    <property type="entry name" value="eIF3m"/>
</dbReference>
<dbReference type="GO" id="GO:0016282">
    <property type="term" value="C:eukaryotic 43S preinitiation complex"/>
    <property type="evidence" value="ECO:0007669"/>
    <property type="project" value="UniProtKB-UniRule"/>
</dbReference>
<dbReference type="InterPro" id="IPR014729">
    <property type="entry name" value="Rossmann-like_a/b/a_fold"/>
</dbReference>
<dbReference type="PANTHER" id="PTHR11766:SF0">
    <property type="entry name" value="TYROSINE--TRNA LIGASE, MITOCHONDRIAL"/>
    <property type="match status" value="1"/>
</dbReference>
<keyword evidence="7 10" id="KW-0030">Aminoacyl-tRNA synthetase</keyword>
<dbReference type="SUPFAM" id="SSF52374">
    <property type="entry name" value="Nucleotidylyl transferase"/>
    <property type="match status" value="1"/>
</dbReference>
<dbReference type="PROSITE" id="PS50250">
    <property type="entry name" value="PCI"/>
    <property type="match status" value="1"/>
</dbReference>
<evidence type="ECO:0000313" key="13">
    <source>
        <dbReference type="Proteomes" id="UP000268014"/>
    </source>
</evidence>
<name>A0A0N4WBR4_HAEPC</name>
<dbReference type="GO" id="GO:0005829">
    <property type="term" value="C:cytosol"/>
    <property type="evidence" value="ECO:0007669"/>
    <property type="project" value="TreeGrafter"/>
</dbReference>
<dbReference type="PANTHER" id="PTHR11766">
    <property type="entry name" value="TYROSYL-TRNA SYNTHETASE"/>
    <property type="match status" value="1"/>
</dbReference>
<organism evidence="14">
    <name type="scientific">Haemonchus placei</name>
    <name type="common">Barber's pole worm</name>
    <dbReference type="NCBI Taxonomy" id="6290"/>
    <lineage>
        <taxon>Eukaryota</taxon>
        <taxon>Metazoa</taxon>
        <taxon>Ecdysozoa</taxon>
        <taxon>Nematoda</taxon>
        <taxon>Chromadorea</taxon>
        <taxon>Rhabditida</taxon>
        <taxon>Rhabditina</taxon>
        <taxon>Rhabditomorpha</taxon>
        <taxon>Strongyloidea</taxon>
        <taxon>Trichostrongylidae</taxon>
        <taxon>Haemonchus</taxon>
    </lineage>
</organism>
<evidence type="ECO:0000256" key="8">
    <source>
        <dbReference type="ARBA" id="ARBA00048248"/>
    </source>
</evidence>
<keyword evidence="4 10" id="KW-0067">ATP-binding</keyword>
<reference evidence="14" key="1">
    <citation type="submission" date="2017-02" db="UniProtKB">
        <authorList>
            <consortium name="WormBaseParasite"/>
        </authorList>
    </citation>
    <scope>IDENTIFICATION</scope>
</reference>
<dbReference type="InterPro" id="IPR024088">
    <property type="entry name" value="Tyr-tRNA-ligase_bac-type"/>
</dbReference>
<accession>A0A0N4WBR4</accession>
<dbReference type="OMA" id="SNLGKWI"/>
<comment type="function">
    <text evidence="9">Component of the eukaryotic translation initiation factor 3 (eIF-3) complex, which is involved in protein synthesis of a specialized repertoire of mRNAs and, together with other initiation factors, stimulates binding of mRNA and methionyl-tRNAi to the 40S ribosome. The eIF-3 complex specifically targets and initiates translation of a subset of mRNAs involved in cell proliferation.</text>
</comment>
<dbReference type="GO" id="GO:0001732">
    <property type="term" value="P:formation of cytoplasmic translation initiation complex"/>
    <property type="evidence" value="ECO:0007669"/>
    <property type="project" value="UniProtKB-UniRule"/>
</dbReference>
<dbReference type="GO" id="GO:0005739">
    <property type="term" value="C:mitochondrion"/>
    <property type="evidence" value="ECO:0007669"/>
    <property type="project" value="UniProtKB-SubCell"/>
</dbReference>
<dbReference type="InterPro" id="IPR002305">
    <property type="entry name" value="aa-tRNA-synth_Ic"/>
</dbReference>
<comment type="similarity">
    <text evidence="10">Belongs to the class-I aminoacyl-tRNA synthetase family.</text>
</comment>
<feature type="domain" description="PCI" evidence="11">
    <location>
        <begin position="731"/>
        <end position="894"/>
    </location>
</feature>
<dbReference type="InterPro" id="IPR002307">
    <property type="entry name" value="Tyr-tRNA-ligase"/>
</dbReference>
<evidence type="ECO:0000256" key="10">
    <source>
        <dbReference type="RuleBase" id="RU361234"/>
    </source>
</evidence>
<comment type="catalytic activity">
    <reaction evidence="8 10">
        <text>tRNA(Tyr) + L-tyrosine + ATP = L-tyrosyl-tRNA(Tyr) + AMP + diphosphate + H(+)</text>
        <dbReference type="Rhea" id="RHEA:10220"/>
        <dbReference type="Rhea" id="RHEA-COMP:9706"/>
        <dbReference type="Rhea" id="RHEA-COMP:9707"/>
        <dbReference type="ChEBI" id="CHEBI:15378"/>
        <dbReference type="ChEBI" id="CHEBI:30616"/>
        <dbReference type="ChEBI" id="CHEBI:33019"/>
        <dbReference type="ChEBI" id="CHEBI:58315"/>
        <dbReference type="ChEBI" id="CHEBI:78442"/>
        <dbReference type="ChEBI" id="CHEBI:78536"/>
        <dbReference type="ChEBI" id="CHEBI:456215"/>
        <dbReference type="EC" id="6.1.1.1"/>
    </reaction>
</comment>
<dbReference type="Gene3D" id="1.10.240.10">
    <property type="entry name" value="Tyrosyl-Transfer RNA Synthetase"/>
    <property type="match status" value="1"/>
</dbReference>
<dbReference type="InterPro" id="IPR045295">
    <property type="entry name" value="Complex1_LYR_SDHAF1_LYRM8"/>
</dbReference>
<dbReference type="Pfam" id="PF01399">
    <property type="entry name" value="PCI"/>
    <property type="match status" value="1"/>
</dbReference>
<dbReference type="GO" id="GO:0006437">
    <property type="term" value="P:tyrosyl-tRNA aminoacylation"/>
    <property type="evidence" value="ECO:0007669"/>
    <property type="project" value="InterPro"/>
</dbReference>
<evidence type="ECO:0000256" key="2">
    <source>
        <dbReference type="ARBA" id="ARBA00022598"/>
    </source>
</evidence>
<evidence type="ECO:0000259" key="11">
    <source>
        <dbReference type="PROSITE" id="PS50250"/>
    </source>
</evidence>
<dbReference type="GO" id="GO:0034553">
    <property type="term" value="P:mitochondrial respiratory chain complex II assembly"/>
    <property type="evidence" value="ECO:0007669"/>
    <property type="project" value="InterPro"/>
</dbReference>
<dbReference type="GO" id="GO:0005524">
    <property type="term" value="F:ATP binding"/>
    <property type="evidence" value="ECO:0007669"/>
    <property type="project" value="UniProtKB-KW"/>
</dbReference>
<dbReference type="GO" id="GO:0033290">
    <property type="term" value="C:eukaryotic 48S preinitiation complex"/>
    <property type="evidence" value="ECO:0007669"/>
    <property type="project" value="UniProtKB-UniRule"/>
</dbReference>
<evidence type="ECO:0000256" key="6">
    <source>
        <dbReference type="ARBA" id="ARBA00023128"/>
    </source>
</evidence>
<gene>
    <name evidence="12" type="ORF">HPLM_LOCUS7894</name>
</gene>
<dbReference type="NCBIfam" id="TIGR00234">
    <property type="entry name" value="tyrS"/>
    <property type="match status" value="1"/>
</dbReference>
<keyword evidence="2 10" id="KW-0436">Ligase</keyword>
<dbReference type="Proteomes" id="UP000268014">
    <property type="component" value="Unassembled WGS sequence"/>
</dbReference>
<sequence>MLMSSRLCRFLKALRSNLYQFHNLDKHLSTSSSSLRSSAIADYFMELKTRGLVRLCYPSNLESDFIAELKALPPVVYAGFDPTARSLHIGNLLIVVNLLRSAQFGVRPIAIVGGATAAIGDPSGRTDERETQEKEQLMENSKSIIDQLKNISSNVLKEEITVVDNNEWFGNMPMVDYLRSCKQLRVGEMLRMRAVKARLEDSGISFTEFSYQTMQAYDWAVMLKKYDCRFQIGGSDQLGHLDIGAHYIKRTCGGKFAAGVCLPLVTDGAGNKLGKSVGGGNVWLSAELTSPFHFYQFLRQLHDTEAERMYRQYSLAPWDDVLVKIDEHRANLGKWVVQDALATELTQIVHGDEGLRTAQCCSRALFQGSMEDVRSLNRAELMLLFGNTVKVARSEVETLGDLADRTRSDNIKGSILMTKGAFKINGEKAVDNTAPLVFERIVLPEAPDLTLICWGRCAEFMSARRAHSKLQLLVLKTYRDFLRAARPLDPSVRQQVQSEFREAAKRYEPSDFILIEYSLRRAKNQLKQLQSGSVTSIGKISISRKQILPVFAFVDDREQLHQLREYLNNVGKAKLDPKGSPDVSENLIDICSQITVMGACPHPVEVDYILNSICSLMVLVPAEKALTVVKAFCNAITPAHFKGLGWNSNAGHAVHVLSNLYRAFAAHPKIQEVLFRSLVAMCSEARMIGELDCSTENLQKQFKQWGTAVDGQRDILRLVHIGLLEDQKADQAAKVMIMLLGTYTEKDAAQAREDAIECVRTAVVDPKSFSFDHLQRLCAVKALQKSDPLMYSALELFISGTLKDYRAFVKAHPEFVGDKLKVEEAVLLKKIRLLTLMSIAENNNVIHLDKLAEELDLPPDDHLEEFIIDAIQVNAISGKLNEMTRTLVVSSFQHRQFGREQWQTLQKRLQTLVNNLKQSHANIHNINQHIDSLA</sequence>
<dbReference type="HAMAP" id="MF_03012">
    <property type="entry name" value="eIF3m"/>
    <property type="match status" value="1"/>
</dbReference>
<comment type="subcellular location">
    <subcellularLocation>
        <location evidence="9">Cytoplasm</location>
    </subcellularLocation>
    <subcellularLocation>
        <location evidence="1">Mitochondrion</location>
    </subcellularLocation>
</comment>
<evidence type="ECO:0000256" key="1">
    <source>
        <dbReference type="ARBA" id="ARBA00004173"/>
    </source>
</evidence>
<evidence type="ECO:0000256" key="3">
    <source>
        <dbReference type="ARBA" id="ARBA00022741"/>
    </source>
</evidence>
<proteinExistence type="inferred from homology"/>
<keyword evidence="3 10" id="KW-0547">Nucleotide-binding</keyword>
<dbReference type="WBParaSite" id="HPLM_0000790201-mRNA-1">
    <property type="protein sequence ID" value="HPLM_0000790201-mRNA-1"/>
    <property type="gene ID" value="HPLM_0000790201"/>
</dbReference>
<keyword evidence="13" id="KW-1185">Reference proteome</keyword>
<comment type="subunit">
    <text evidence="9">Component of the eukaryotic translation initiation factor 3 (eIF-3) complex.</text>
</comment>
<dbReference type="CDD" id="cd20268">
    <property type="entry name" value="Complex1_LYR_SDHAF1_LYRM8"/>
    <property type="match status" value="1"/>
</dbReference>
<dbReference type="SMART" id="SM00088">
    <property type="entry name" value="PINT"/>
    <property type="match status" value="1"/>
</dbReference>
<dbReference type="Pfam" id="PF00579">
    <property type="entry name" value="tRNA-synt_1b"/>
    <property type="match status" value="1"/>
</dbReference>
<dbReference type="STRING" id="6290.A0A0N4WBR4"/>
<evidence type="ECO:0000313" key="12">
    <source>
        <dbReference type="EMBL" id="VDO33282.1"/>
    </source>
</evidence>
<dbReference type="Gene3D" id="3.40.50.620">
    <property type="entry name" value="HUPs"/>
    <property type="match status" value="1"/>
</dbReference>
<dbReference type="InterPro" id="IPR000717">
    <property type="entry name" value="PCI_dom"/>
</dbReference>
<evidence type="ECO:0000256" key="9">
    <source>
        <dbReference type="HAMAP-Rule" id="MF_03012"/>
    </source>
</evidence>
<keyword evidence="6" id="KW-0496">Mitochondrion</keyword>
<dbReference type="EMBL" id="UZAF01016745">
    <property type="protein sequence ID" value="VDO33282.1"/>
    <property type="molecule type" value="Genomic_DNA"/>
</dbReference>
<keyword evidence="9" id="KW-0963">Cytoplasm</keyword>